<evidence type="ECO:0008006" key="3">
    <source>
        <dbReference type="Google" id="ProtNLM"/>
    </source>
</evidence>
<dbReference type="RefSeq" id="WP_022550631.1">
    <property type="nucleotide sequence ID" value="NC_022528.1"/>
</dbReference>
<proteinExistence type="predicted"/>
<evidence type="ECO:0000313" key="1">
    <source>
        <dbReference type="EMBL" id="CCO57731.1"/>
    </source>
</evidence>
<dbReference type="InterPro" id="IPR025562">
    <property type="entry name" value="Tae4"/>
</dbReference>
<organism evidence="1 2">
    <name type="scientific">Vibrio nigripulchritudo</name>
    <dbReference type="NCBI Taxonomy" id="28173"/>
    <lineage>
        <taxon>Bacteria</taxon>
        <taxon>Pseudomonadati</taxon>
        <taxon>Pseudomonadota</taxon>
        <taxon>Gammaproteobacteria</taxon>
        <taxon>Vibrionales</taxon>
        <taxon>Vibrionaceae</taxon>
        <taxon>Vibrio</taxon>
    </lineage>
</organism>
<dbReference type="Gene3D" id="3.90.1720.80">
    <property type="match status" value="1"/>
</dbReference>
<keyword evidence="2" id="KW-1185">Reference proteome</keyword>
<evidence type="ECO:0000313" key="2">
    <source>
        <dbReference type="Proteomes" id="UP000016895"/>
    </source>
</evidence>
<protein>
    <recommendedName>
        <fullName evidence="3">Type VI secretion system (T6SS), amidase effector protein 4</fullName>
    </recommendedName>
</protein>
<dbReference type="PATRIC" id="fig|1260221.3.peg.1543"/>
<dbReference type="AlphaFoldDB" id="U4K564"/>
<dbReference type="Proteomes" id="UP000016895">
    <property type="component" value="Chromosome 1"/>
</dbReference>
<dbReference type="KEGG" id="vni:VIBNI_A1618"/>
<dbReference type="Pfam" id="PF14113">
    <property type="entry name" value="Tae4"/>
    <property type="match status" value="1"/>
</dbReference>
<dbReference type="OrthoDB" id="1262040at2"/>
<gene>
    <name evidence="1" type="ORF">VIBNI_A1618</name>
</gene>
<dbReference type="EMBL" id="FO203526">
    <property type="protein sequence ID" value="CCO57731.1"/>
    <property type="molecule type" value="Genomic_DNA"/>
</dbReference>
<accession>U4K564</accession>
<reference evidence="1 2" key="1">
    <citation type="journal article" date="2013" name="ISME J.">
        <title>Comparative genomics of pathogenic lineages of Vibrio nigripulchritudo identifies virulence-associated traits.</title>
        <authorList>
            <person name="Goudenege D."/>
            <person name="Labreuche Y."/>
            <person name="Krin E."/>
            <person name="Ansquer D."/>
            <person name="Mangenot S."/>
            <person name="Calteau A."/>
            <person name="Medigue C."/>
            <person name="Mazel D."/>
            <person name="Polz M.F."/>
            <person name="Le Roux F."/>
        </authorList>
    </citation>
    <scope>NUCLEOTIDE SEQUENCE [LARGE SCALE GENOMIC DNA]</scope>
    <source>
        <strain evidence="2">SnF1</strain>
    </source>
</reference>
<name>U4K564_9VIBR</name>
<sequence length="169" mass="19710">MSKFKELWDKFPDGDIMRGRCQNKQPNGTRPFDNYCAILLSEAFIRTGISTKSAKVTKCWSHSGSKHIIRAQEMAHWLNKSNLSFVGKREKINPSTFSDDLKGRTGIIFFKDYWQRGSEAFSNRSGDHIDLWNKDEITSGGMFRRSLYEFFGVVSDFNDSREVWFWEVK</sequence>